<dbReference type="InterPro" id="IPR038883">
    <property type="entry name" value="AN11006-like"/>
</dbReference>
<dbReference type="Proteomes" id="UP000193144">
    <property type="component" value="Unassembled WGS sequence"/>
</dbReference>
<feature type="compositionally biased region" description="Pro residues" evidence="1">
    <location>
        <begin position="33"/>
        <end position="42"/>
    </location>
</feature>
<dbReference type="OrthoDB" id="62952at2759"/>
<organism evidence="2 3">
    <name type="scientific">Clohesyomyces aquaticus</name>
    <dbReference type="NCBI Taxonomy" id="1231657"/>
    <lineage>
        <taxon>Eukaryota</taxon>
        <taxon>Fungi</taxon>
        <taxon>Dikarya</taxon>
        <taxon>Ascomycota</taxon>
        <taxon>Pezizomycotina</taxon>
        <taxon>Dothideomycetes</taxon>
        <taxon>Pleosporomycetidae</taxon>
        <taxon>Pleosporales</taxon>
        <taxon>Lindgomycetaceae</taxon>
        <taxon>Clohesyomyces</taxon>
    </lineage>
</organism>
<gene>
    <name evidence="2" type="ORF">BCR34DRAFT_562118</name>
</gene>
<comment type="caution">
    <text evidence="2">The sequence shown here is derived from an EMBL/GenBank/DDBJ whole genome shotgun (WGS) entry which is preliminary data.</text>
</comment>
<sequence length="463" mass="49920">MASRTSTPRSRSHSRSSTGSSGSSDTTMLDADAPPPLGPAQPRPAAHSTPSATSEPSTKDPAFSLILCLPRELRDKVYTFALASPFPFWWPAATSPKHDVALGLLRVARQIHKEATPILYLANKFLFTHPSDCNIFRVISSPCSSRITSACFRIREKDLRLWTTYLGSKQQERSLMADLPNLKSLWIFLRVGNVGPPGVIVQLPGGNAMANLPPAAQAHAQAAQHAVQQHIYSINQGIHINPHGRVEPIPGLGQAAAPPVHMMTGANGPGPLAPHADAGGDIDDENDDDDRNMVVIPPPPPAAAPAMPFQTFAANLVAHHHPNPPQPFQTPHLGPGVQGAINAIQPIPPAPPHNANALQSQIPLPPPPPPAPGQGQATHHTNFLRWERELGLESLCLSLQETRPKDVDIKIVCIMRCPRSEVERLVQRFAADLSVDRNGDARTRFRRLLGTEVSLEIAGYDVG</sequence>
<protein>
    <submittedName>
        <fullName evidence="2">Uncharacterized protein</fullName>
    </submittedName>
</protein>
<dbReference type="EMBL" id="MCFA01000042">
    <property type="protein sequence ID" value="ORY13372.1"/>
    <property type="molecule type" value="Genomic_DNA"/>
</dbReference>
<keyword evidence="3" id="KW-1185">Reference proteome</keyword>
<accession>A0A1Y1ZT25</accession>
<feature type="compositionally biased region" description="Low complexity" evidence="1">
    <location>
        <begin position="1"/>
        <end position="27"/>
    </location>
</feature>
<evidence type="ECO:0000313" key="2">
    <source>
        <dbReference type="EMBL" id="ORY13372.1"/>
    </source>
</evidence>
<evidence type="ECO:0000313" key="3">
    <source>
        <dbReference type="Proteomes" id="UP000193144"/>
    </source>
</evidence>
<dbReference type="PANTHER" id="PTHR42085:SF1">
    <property type="entry name" value="F-BOX DOMAIN-CONTAINING PROTEIN"/>
    <property type="match status" value="1"/>
</dbReference>
<feature type="region of interest" description="Disordered" evidence="1">
    <location>
        <begin position="1"/>
        <end position="59"/>
    </location>
</feature>
<reference evidence="2 3" key="1">
    <citation type="submission" date="2016-07" db="EMBL/GenBank/DDBJ databases">
        <title>Pervasive Adenine N6-methylation of Active Genes in Fungi.</title>
        <authorList>
            <consortium name="DOE Joint Genome Institute"/>
            <person name="Mondo S.J."/>
            <person name="Dannebaum R.O."/>
            <person name="Kuo R.C."/>
            <person name="Labutti K."/>
            <person name="Haridas S."/>
            <person name="Kuo A."/>
            <person name="Salamov A."/>
            <person name="Ahrendt S.R."/>
            <person name="Lipzen A."/>
            <person name="Sullivan W."/>
            <person name="Andreopoulos W.B."/>
            <person name="Clum A."/>
            <person name="Lindquist E."/>
            <person name="Daum C."/>
            <person name="Ramamoorthy G.K."/>
            <person name="Gryganskyi A."/>
            <person name="Culley D."/>
            <person name="Magnuson J.K."/>
            <person name="James T.Y."/>
            <person name="O'Malley M.A."/>
            <person name="Stajich J.E."/>
            <person name="Spatafora J.W."/>
            <person name="Visel A."/>
            <person name="Grigoriev I.V."/>
        </authorList>
    </citation>
    <scope>NUCLEOTIDE SEQUENCE [LARGE SCALE GENOMIC DNA]</scope>
    <source>
        <strain evidence="2 3">CBS 115471</strain>
    </source>
</reference>
<proteinExistence type="predicted"/>
<feature type="region of interest" description="Disordered" evidence="1">
    <location>
        <begin position="268"/>
        <end position="287"/>
    </location>
</feature>
<name>A0A1Y1ZT25_9PLEO</name>
<evidence type="ECO:0000256" key="1">
    <source>
        <dbReference type="SAM" id="MobiDB-lite"/>
    </source>
</evidence>
<dbReference type="AlphaFoldDB" id="A0A1Y1ZT25"/>
<dbReference type="PANTHER" id="PTHR42085">
    <property type="entry name" value="F-BOX DOMAIN-CONTAINING PROTEIN"/>
    <property type="match status" value="1"/>
</dbReference>